<dbReference type="InterPro" id="IPR008279">
    <property type="entry name" value="PEP-util_enz_mobile_dom"/>
</dbReference>
<dbReference type="EC" id="2.7.3.9" evidence="9"/>
<dbReference type="PRINTS" id="PR01736">
    <property type="entry name" value="PHPHTRNFRASE"/>
</dbReference>
<keyword evidence="14" id="KW-1185">Reference proteome</keyword>
<feature type="domain" description="PEP-utilising enzyme C-terminal" evidence="11">
    <location>
        <begin position="259"/>
        <end position="534"/>
    </location>
</feature>
<dbReference type="InterPro" id="IPR036637">
    <property type="entry name" value="Phosphohistidine_dom_sf"/>
</dbReference>
<evidence type="ECO:0000256" key="1">
    <source>
        <dbReference type="ARBA" id="ARBA00001946"/>
    </source>
</evidence>
<evidence type="ECO:0000259" key="12">
    <source>
        <dbReference type="Pfam" id="PF05524"/>
    </source>
</evidence>
<dbReference type="InterPro" id="IPR040442">
    <property type="entry name" value="Pyrv_kinase-like_dom_sf"/>
</dbReference>
<organism evidence="13 14">
    <name type="scientific">Sinomonas terricola</name>
    <dbReference type="NCBI Taxonomy" id="3110330"/>
    <lineage>
        <taxon>Bacteria</taxon>
        <taxon>Bacillati</taxon>
        <taxon>Actinomycetota</taxon>
        <taxon>Actinomycetes</taxon>
        <taxon>Micrococcales</taxon>
        <taxon>Micrococcaceae</taxon>
        <taxon>Sinomonas</taxon>
    </lineage>
</organism>
<dbReference type="InterPro" id="IPR036618">
    <property type="entry name" value="PtsI_HPr-bd_sf"/>
</dbReference>
<dbReference type="InterPro" id="IPR008731">
    <property type="entry name" value="PTS_EIN"/>
</dbReference>
<comment type="cofactor">
    <cofactor evidence="1 9">
        <name>Mg(2+)</name>
        <dbReference type="ChEBI" id="CHEBI:18420"/>
    </cofactor>
</comment>
<accession>A0ABU5T1Z8</accession>
<evidence type="ECO:0000256" key="3">
    <source>
        <dbReference type="ARBA" id="ARBA00016544"/>
    </source>
</evidence>
<dbReference type="InterPro" id="IPR000121">
    <property type="entry name" value="PEP_util_C"/>
</dbReference>
<evidence type="ECO:0000256" key="9">
    <source>
        <dbReference type="PIRNR" id="PIRNR000732"/>
    </source>
</evidence>
<dbReference type="Gene3D" id="3.50.30.10">
    <property type="entry name" value="Phosphohistidine domain"/>
    <property type="match status" value="1"/>
</dbReference>
<keyword evidence="9" id="KW-0598">Phosphotransferase system</keyword>
<dbReference type="Pfam" id="PF00391">
    <property type="entry name" value="PEP-utilizers"/>
    <property type="match status" value="1"/>
</dbReference>
<keyword evidence="9" id="KW-0963">Cytoplasm</keyword>
<dbReference type="PIRSF" id="PIRSF000732">
    <property type="entry name" value="PTS_enzyme_I"/>
    <property type="match status" value="1"/>
</dbReference>
<evidence type="ECO:0000256" key="2">
    <source>
        <dbReference type="ARBA" id="ARBA00007837"/>
    </source>
</evidence>
<evidence type="ECO:0000256" key="8">
    <source>
        <dbReference type="ARBA" id="ARBA00033235"/>
    </source>
</evidence>
<comment type="subcellular location">
    <subcellularLocation>
        <location evidence="9">Cytoplasm</location>
    </subcellularLocation>
</comment>
<evidence type="ECO:0000256" key="6">
    <source>
        <dbReference type="ARBA" id="ARBA00022777"/>
    </source>
</evidence>
<keyword evidence="6 9" id="KW-0418">Kinase</keyword>
<keyword evidence="9" id="KW-0813">Transport</keyword>
<reference evidence="13 14" key="1">
    <citation type="submission" date="2023-12" db="EMBL/GenBank/DDBJ databases">
        <title>Sinomonas terricola sp. nov, isolated from litchi orchard soil in Guangdong, PR China.</title>
        <authorList>
            <person name="Jiaxin W."/>
            <person name="Yang Z."/>
            <person name="Honghui Z."/>
        </authorList>
    </citation>
    <scope>NUCLEOTIDE SEQUENCE [LARGE SCALE GENOMIC DNA]</scope>
    <source>
        <strain evidence="13 14">JGH33</strain>
    </source>
</reference>
<dbReference type="PANTHER" id="PTHR46244:SF3">
    <property type="entry name" value="PHOSPHOENOLPYRUVATE-PROTEIN PHOSPHOTRANSFERASE"/>
    <property type="match status" value="1"/>
</dbReference>
<dbReference type="InterPro" id="IPR050499">
    <property type="entry name" value="PEP-utilizing_PTS_enzyme"/>
</dbReference>
<dbReference type="RefSeq" id="WP_323277428.1">
    <property type="nucleotide sequence ID" value="NZ_JAYGGQ010000001.1"/>
</dbReference>
<sequence>MSREFHGVGVTPGRVVGRVRQMPAPVHEPHAHVAIPAGVTVESEAERIKAASKAVQAELKARAAGAAGDARNVLEATALMAADPMLVKGAVKLLNPAADGGPRTAERAVWESGASVADKLKALGGYMAERAADVLDVRARIVAELRGLPAPGIPVSDTPFVLAAEDLAPADTATLDPAKVVALITSGGGPQSHTAILARALGLPAVVAAEGVDAIADGTEVYVDGAAGRIETEPGQAEADAARAWAAQAQTLASFAGNNRLADGYPVPLLANVATGADAAKAAAAGAEGVGLLRTEFAFLDRDTEPTHEEQVAAYGAVFEHFAGKKVVIRTLDAGADKPLPFLTNADEPNPALGVRGYRTDRTSPGVLERQLAAIAAAAKEHEADVWVMAPMISTPDEAAAFTALAHAAGLPTAGVMVEVPSAALTSAHILVGADFASLGTNDLTQYAMAADRMLGPLAALNDPWQPAVLHLIKATCDGAAAARAATGAPKPVGVCGESAADPALAVVLAGLGVTTLSMTPRALPAVAAVLATVTVAEAQRLAAEALAAPSAQAARDGVRAHLPILDKLGL</sequence>
<dbReference type="Pfam" id="PF05524">
    <property type="entry name" value="PEP-utilisers_N"/>
    <property type="match status" value="1"/>
</dbReference>
<dbReference type="InterPro" id="IPR024692">
    <property type="entry name" value="PTS_EI"/>
</dbReference>
<evidence type="ECO:0000259" key="11">
    <source>
        <dbReference type="Pfam" id="PF02896"/>
    </source>
</evidence>
<feature type="domain" description="PEP-utilising enzyme mobile" evidence="10">
    <location>
        <begin position="160"/>
        <end position="228"/>
    </location>
</feature>
<evidence type="ECO:0000256" key="5">
    <source>
        <dbReference type="ARBA" id="ARBA00022723"/>
    </source>
</evidence>
<comment type="catalytic activity">
    <reaction evidence="9">
        <text>L-histidyl-[protein] + phosphoenolpyruvate = N(pros)-phospho-L-histidyl-[protein] + pyruvate</text>
        <dbReference type="Rhea" id="RHEA:23880"/>
        <dbReference type="Rhea" id="RHEA-COMP:9745"/>
        <dbReference type="Rhea" id="RHEA-COMP:9746"/>
        <dbReference type="ChEBI" id="CHEBI:15361"/>
        <dbReference type="ChEBI" id="CHEBI:29979"/>
        <dbReference type="ChEBI" id="CHEBI:58702"/>
        <dbReference type="ChEBI" id="CHEBI:64837"/>
        <dbReference type="EC" id="2.7.3.9"/>
    </reaction>
</comment>
<keyword evidence="7 9" id="KW-0460">Magnesium</keyword>
<dbReference type="Gene3D" id="1.10.274.10">
    <property type="entry name" value="PtsI, HPr-binding domain"/>
    <property type="match status" value="1"/>
</dbReference>
<dbReference type="Proteomes" id="UP001304769">
    <property type="component" value="Unassembled WGS sequence"/>
</dbReference>
<dbReference type="SUPFAM" id="SSF47831">
    <property type="entry name" value="Enzyme I of the PEP:sugar phosphotransferase system HPr-binding (sub)domain"/>
    <property type="match status" value="1"/>
</dbReference>
<gene>
    <name evidence="13" type="ORF">SPF06_02995</name>
</gene>
<dbReference type="SUPFAM" id="SSF51621">
    <property type="entry name" value="Phosphoenolpyruvate/pyruvate domain"/>
    <property type="match status" value="1"/>
</dbReference>
<dbReference type="PANTHER" id="PTHR46244">
    <property type="entry name" value="PHOSPHOENOLPYRUVATE-PROTEIN PHOSPHOTRANSFERASE"/>
    <property type="match status" value="1"/>
</dbReference>
<dbReference type="EMBL" id="JAYGGQ010000001">
    <property type="protein sequence ID" value="MEA5453679.1"/>
    <property type="molecule type" value="Genomic_DNA"/>
</dbReference>
<dbReference type="SUPFAM" id="SSF52009">
    <property type="entry name" value="Phosphohistidine domain"/>
    <property type="match status" value="1"/>
</dbReference>
<evidence type="ECO:0000313" key="13">
    <source>
        <dbReference type="EMBL" id="MEA5453679.1"/>
    </source>
</evidence>
<evidence type="ECO:0000256" key="7">
    <source>
        <dbReference type="ARBA" id="ARBA00022842"/>
    </source>
</evidence>
<dbReference type="Gene3D" id="3.20.20.60">
    <property type="entry name" value="Phosphoenolpyruvate-binding domains"/>
    <property type="match status" value="1"/>
</dbReference>
<evidence type="ECO:0000256" key="4">
    <source>
        <dbReference type="ARBA" id="ARBA00022679"/>
    </source>
</evidence>
<comment type="similarity">
    <text evidence="2 9">Belongs to the PEP-utilizing enzyme family.</text>
</comment>
<protein>
    <recommendedName>
        <fullName evidence="3 9">Phosphoenolpyruvate-protein phosphotransferase</fullName>
        <ecNumber evidence="9">2.7.3.9</ecNumber>
    </recommendedName>
    <alternativeName>
        <fullName evidence="8 9">Phosphotransferase system, enzyme I</fullName>
    </alternativeName>
</protein>
<keyword evidence="5 9" id="KW-0479">Metal-binding</keyword>
<comment type="function">
    <text evidence="9">General (non sugar-specific) component of the phosphoenolpyruvate-dependent sugar phosphotransferase system (sugar PTS). This major carbohydrate active-transport system catalyzes the phosphorylation of incoming sugar substrates concomitantly with their translocation across the cell membrane. Enzyme I transfers the phosphoryl group from phosphoenolpyruvate (PEP) to the phosphoryl carrier protein (HPr).</text>
</comment>
<dbReference type="InterPro" id="IPR015813">
    <property type="entry name" value="Pyrv/PenolPyrv_kinase-like_dom"/>
</dbReference>
<evidence type="ECO:0000313" key="14">
    <source>
        <dbReference type="Proteomes" id="UP001304769"/>
    </source>
</evidence>
<dbReference type="Pfam" id="PF02896">
    <property type="entry name" value="PEP-utilizers_C"/>
    <property type="match status" value="1"/>
</dbReference>
<proteinExistence type="inferred from homology"/>
<keyword evidence="4 9" id="KW-0808">Transferase</keyword>
<keyword evidence="9" id="KW-0762">Sugar transport</keyword>
<feature type="domain" description="Phosphotransferase system enzyme I N-terminal" evidence="12">
    <location>
        <begin position="6"/>
        <end position="130"/>
    </location>
</feature>
<name>A0ABU5T1Z8_9MICC</name>
<evidence type="ECO:0000259" key="10">
    <source>
        <dbReference type="Pfam" id="PF00391"/>
    </source>
</evidence>
<comment type="caution">
    <text evidence="13">The sequence shown here is derived from an EMBL/GenBank/DDBJ whole genome shotgun (WGS) entry which is preliminary data.</text>
</comment>